<dbReference type="OrthoDB" id="5182070at2759"/>
<keyword evidence="2" id="KW-1185">Reference proteome</keyword>
<dbReference type="AlphaFoldDB" id="A0A9P4Y9Y5"/>
<organism evidence="1 2">
    <name type="scientific">Cryphonectria parasitica (strain ATCC 38755 / EP155)</name>
    <dbReference type="NCBI Taxonomy" id="660469"/>
    <lineage>
        <taxon>Eukaryota</taxon>
        <taxon>Fungi</taxon>
        <taxon>Dikarya</taxon>
        <taxon>Ascomycota</taxon>
        <taxon>Pezizomycotina</taxon>
        <taxon>Sordariomycetes</taxon>
        <taxon>Sordariomycetidae</taxon>
        <taxon>Diaporthales</taxon>
        <taxon>Cryphonectriaceae</taxon>
        <taxon>Cryphonectria-Endothia species complex</taxon>
        <taxon>Cryphonectria</taxon>
    </lineage>
</organism>
<dbReference type="GeneID" id="63840182"/>
<evidence type="ECO:0000313" key="1">
    <source>
        <dbReference type="EMBL" id="KAF3768750.1"/>
    </source>
</evidence>
<sequence>MAKGKFEAAAALLSVFGSPQIEFCNSSVYAVGPGCPADPPLAGGGTCYNLTISTPQCYTWADFPDAPSDLVDDVNFVYVPESLGGCNLYKTLNCTTTPDEEWDAVAYGLFDLEARSPLCTRFGFSFFSHYSNTNFVSL</sequence>
<gene>
    <name evidence="1" type="ORF">M406DRAFT_354996</name>
</gene>
<protein>
    <submittedName>
        <fullName evidence="1">Uncharacterized protein</fullName>
    </submittedName>
</protein>
<evidence type="ECO:0000313" key="2">
    <source>
        <dbReference type="Proteomes" id="UP000803844"/>
    </source>
</evidence>
<accession>A0A9P4Y9Y5</accession>
<name>A0A9P4Y9Y5_CRYP1</name>
<dbReference type="RefSeq" id="XP_040779711.1">
    <property type="nucleotide sequence ID" value="XM_040923053.1"/>
</dbReference>
<comment type="caution">
    <text evidence="1">The sequence shown here is derived from an EMBL/GenBank/DDBJ whole genome shotgun (WGS) entry which is preliminary data.</text>
</comment>
<dbReference type="EMBL" id="MU032345">
    <property type="protein sequence ID" value="KAF3768750.1"/>
    <property type="molecule type" value="Genomic_DNA"/>
</dbReference>
<dbReference type="Proteomes" id="UP000803844">
    <property type="component" value="Unassembled WGS sequence"/>
</dbReference>
<proteinExistence type="predicted"/>
<reference evidence="1" key="1">
    <citation type="journal article" date="2020" name="Phytopathology">
        <title>Genome sequence of the chestnut blight fungus Cryphonectria parasitica EP155: A fundamental resource for an archetypical invasive plant pathogen.</title>
        <authorList>
            <person name="Crouch J.A."/>
            <person name="Dawe A."/>
            <person name="Aerts A."/>
            <person name="Barry K."/>
            <person name="Churchill A.C.L."/>
            <person name="Grimwood J."/>
            <person name="Hillman B."/>
            <person name="Milgroom M.G."/>
            <person name="Pangilinan J."/>
            <person name="Smith M."/>
            <person name="Salamov A."/>
            <person name="Schmutz J."/>
            <person name="Yadav J."/>
            <person name="Grigoriev I.V."/>
            <person name="Nuss D."/>
        </authorList>
    </citation>
    <scope>NUCLEOTIDE SEQUENCE</scope>
    <source>
        <strain evidence="1">EP155</strain>
    </source>
</reference>